<keyword evidence="1" id="KW-0732">Signal</keyword>
<keyword evidence="3" id="KW-1185">Reference proteome</keyword>
<dbReference type="RefSeq" id="WP_094453427.1">
    <property type="nucleotide sequence ID" value="NZ_NOXU01000018.1"/>
</dbReference>
<dbReference type="OrthoDB" id="9808603at2"/>
<dbReference type="AlphaFoldDB" id="A0A255Z6A9"/>
<evidence type="ECO:0000313" key="2">
    <source>
        <dbReference type="EMBL" id="OYQ37077.1"/>
    </source>
</evidence>
<dbReference type="Gene3D" id="1.10.760.10">
    <property type="entry name" value="Cytochrome c-like domain"/>
    <property type="match status" value="1"/>
</dbReference>
<gene>
    <name evidence="2" type="ORF">CHU95_02570</name>
</gene>
<proteinExistence type="predicted"/>
<sequence length="150" mass="16199">MRRAFTIACLAAALILPMAAAQPPSRSPRTNYMTNCQGCHLPGGEGMYGKVPPMRGHLANFLTVPGGREFLIRVPGVANSTLNDSDLAALINWLVPAMGPDVPGGFVPYTSDEIHRLRRMRLQDVNTLRAALIEQMSADRRAAMLGAASR</sequence>
<dbReference type="EMBL" id="NOXU01000018">
    <property type="protein sequence ID" value="OYQ37077.1"/>
    <property type="molecule type" value="Genomic_DNA"/>
</dbReference>
<evidence type="ECO:0000313" key="3">
    <source>
        <dbReference type="Proteomes" id="UP000216998"/>
    </source>
</evidence>
<dbReference type="GO" id="GO:0020037">
    <property type="term" value="F:heme binding"/>
    <property type="evidence" value="ECO:0007669"/>
    <property type="project" value="InterPro"/>
</dbReference>
<feature type="chain" id="PRO_5012491107" description="Cytochrome C" evidence="1">
    <location>
        <begin position="22"/>
        <end position="150"/>
    </location>
</feature>
<protein>
    <recommendedName>
        <fullName evidence="4">Cytochrome C</fullName>
    </recommendedName>
</protein>
<dbReference type="SUPFAM" id="SSF46626">
    <property type="entry name" value="Cytochrome c"/>
    <property type="match status" value="1"/>
</dbReference>
<evidence type="ECO:0000256" key="1">
    <source>
        <dbReference type="SAM" id="SignalP"/>
    </source>
</evidence>
<feature type="signal peptide" evidence="1">
    <location>
        <begin position="1"/>
        <end position="21"/>
    </location>
</feature>
<accession>A0A255Z6A9</accession>
<evidence type="ECO:0008006" key="4">
    <source>
        <dbReference type="Google" id="ProtNLM"/>
    </source>
</evidence>
<comment type="caution">
    <text evidence="2">The sequence shown here is derived from an EMBL/GenBank/DDBJ whole genome shotgun (WGS) entry which is preliminary data.</text>
</comment>
<organism evidence="2 3">
    <name type="scientific">Niveispirillum lacus</name>
    <dbReference type="NCBI Taxonomy" id="1981099"/>
    <lineage>
        <taxon>Bacteria</taxon>
        <taxon>Pseudomonadati</taxon>
        <taxon>Pseudomonadota</taxon>
        <taxon>Alphaproteobacteria</taxon>
        <taxon>Rhodospirillales</taxon>
        <taxon>Azospirillaceae</taxon>
        <taxon>Niveispirillum</taxon>
    </lineage>
</organism>
<reference evidence="2 3" key="1">
    <citation type="submission" date="2017-07" db="EMBL/GenBank/DDBJ databases">
        <title>Niveispirillum cyanobacteriorum sp. nov., isolated from cyanobacterial aggregates in a eutrophic lake.</title>
        <authorList>
            <person name="Cai H."/>
        </authorList>
    </citation>
    <scope>NUCLEOTIDE SEQUENCE [LARGE SCALE GENOMIC DNA]</scope>
    <source>
        <strain evidence="3">TH1-14</strain>
    </source>
</reference>
<name>A0A255Z6A9_9PROT</name>
<dbReference type="Proteomes" id="UP000216998">
    <property type="component" value="Unassembled WGS sequence"/>
</dbReference>
<dbReference type="InterPro" id="IPR036909">
    <property type="entry name" value="Cyt_c-like_dom_sf"/>
</dbReference>
<dbReference type="GO" id="GO:0009055">
    <property type="term" value="F:electron transfer activity"/>
    <property type="evidence" value="ECO:0007669"/>
    <property type="project" value="InterPro"/>
</dbReference>